<feature type="compositionally biased region" description="Polar residues" evidence="1">
    <location>
        <begin position="431"/>
        <end position="445"/>
    </location>
</feature>
<sequence length="736" mass="78583">MRLNSSICSIALLLTAKGIQAESITTTDESRAAYDCELKASVKCIIIDDRAELASFKGMDCDVFSNEYRIIKGDDDLYKNGKVNPQGLPFVKTSWIYNLCNGGDEDVQFQDWLDTHGVFFANKKTLVYDENSNEFGKGVLKAGYCQSATYDSDLNSFKRKHRTDVILKARLNRNRQLKCDARASKKIRFRYSDDCKVEANTECTLRGTDIPCNENIEYRRYGKCSEIPVTYKYEVCNEESIAITPDKKKSKAKLDKVNKGKVNAPIAAGQCWSKFVDDTINDCDKTPIRIQMKFDRLNDPECFAKNVSFVQVANQAPSAAPSSKPTFSRHPSAAPTISHAPTLSQHPTVSPTASPSKRPTAIPSKSPSSKPTSLPSSNPTKSQHPSQSPSKSSAPSSSPSVSQKPSPSPTKLPSSMPSNSLAPSAGPSISHAPSNSMAPSENPSTCVDDPTYSFNADGFSGDCNSFTNTNLCDTFDKPQFYVNGKGPKEACCICEGGNHIEAPSEMPSSCEDLPGWTTNLIGCDQASGFCNSTITDANYGATFGEACCACGGGKHVFFAPSPVPSSIPSSTPTDCVDDVNWESSGIANIKCTDIETDNSLESLCTDISFSNTAFNGKTVRDACCICGGTINSSVSPTSTPSTIPSASPSTCESVPGWKFGKLGCEIFDSAPTLCTSSSAVDDVYGYKAEVACCACGGGKSFAFSPSQVPSSMPSKSNAPSENPSKAPSKSPSNPPA</sequence>
<evidence type="ECO:0000256" key="2">
    <source>
        <dbReference type="SAM" id="SignalP"/>
    </source>
</evidence>
<feature type="signal peptide" evidence="2">
    <location>
        <begin position="1"/>
        <end position="21"/>
    </location>
</feature>
<dbReference type="AlphaFoldDB" id="A0AAD3HD36"/>
<feature type="chain" id="PRO_5041969362" description="Cellulase" evidence="2">
    <location>
        <begin position="22"/>
        <end position="736"/>
    </location>
</feature>
<feature type="compositionally biased region" description="Low complexity" evidence="1">
    <location>
        <begin position="359"/>
        <end position="418"/>
    </location>
</feature>
<gene>
    <name evidence="3" type="ORF">CTEN210_15893</name>
</gene>
<comment type="caution">
    <text evidence="3">The sequence shown here is derived from an EMBL/GenBank/DDBJ whole genome shotgun (WGS) entry which is preliminary data.</text>
</comment>
<feature type="region of interest" description="Disordered" evidence="1">
    <location>
        <begin position="704"/>
        <end position="736"/>
    </location>
</feature>
<evidence type="ECO:0008006" key="5">
    <source>
        <dbReference type="Google" id="ProtNLM"/>
    </source>
</evidence>
<reference evidence="3 4" key="1">
    <citation type="journal article" date="2021" name="Sci. Rep.">
        <title>The genome of the diatom Chaetoceros tenuissimus carries an ancient integrated fragment of an extant virus.</title>
        <authorList>
            <person name="Hongo Y."/>
            <person name="Kimura K."/>
            <person name="Takaki Y."/>
            <person name="Yoshida Y."/>
            <person name="Baba S."/>
            <person name="Kobayashi G."/>
            <person name="Nagasaki K."/>
            <person name="Hano T."/>
            <person name="Tomaru Y."/>
        </authorList>
    </citation>
    <scope>NUCLEOTIDE SEQUENCE [LARGE SCALE GENOMIC DNA]</scope>
    <source>
        <strain evidence="3 4">NIES-3715</strain>
    </source>
</reference>
<protein>
    <recommendedName>
        <fullName evidence="5">Cellulase</fullName>
    </recommendedName>
</protein>
<feature type="region of interest" description="Disordered" evidence="1">
    <location>
        <begin position="318"/>
        <end position="445"/>
    </location>
</feature>
<keyword evidence="2" id="KW-0732">Signal</keyword>
<organism evidence="3 4">
    <name type="scientific">Chaetoceros tenuissimus</name>
    <dbReference type="NCBI Taxonomy" id="426638"/>
    <lineage>
        <taxon>Eukaryota</taxon>
        <taxon>Sar</taxon>
        <taxon>Stramenopiles</taxon>
        <taxon>Ochrophyta</taxon>
        <taxon>Bacillariophyta</taxon>
        <taxon>Coscinodiscophyceae</taxon>
        <taxon>Chaetocerotophycidae</taxon>
        <taxon>Chaetocerotales</taxon>
        <taxon>Chaetocerotaceae</taxon>
        <taxon>Chaetoceros</taxon>
    </lineage>
</organism>
<feature type="compositionally biased region" description="Polar residues" evidence="1">
    <location>
        <begin position="339"/>
        <end position="357"/>
    </location>
</feature>
<proteinExistence type="predicted"/>
<evidence type="ECO:0000313" key="3">
    <source>
        <dbReference type="EMBL" id="GFH59417.1"/>
    </source>
</evidence>
<feature type="compositionally biased region" description="Low complexity" evidence="1">
    <location>
        <begin position="716"/>
        <end position="736"/>
    </location>
</feature>
<keyword evidence="4" id="KW-1185">Reference proteome</keyword>
<name>A0AAD3HD36_9STRA</name>
<dbReference type="EMBL" id="BLLK01000064">
    <property type="protein sequence ID" value="GFH59417.1"/>
    <property type="molecule type" value="Genomic_DNA"/>
</dbReference>
<dbReference type="Proteomes" id="UP001054902">
    <property type="component" value="Unassembled WGS sequence"/>
</dbReference>
<feature type="compositionally biased region" description="Polar residues" evidence="1">
    <location>
        <begin position="704"/>
        <end position="715"/>
    </location>
</feature>
<evidence type="ECO:0000256" key="1">
    <source>
        <dbReference type="SAM" id="MobiDB-lite"/>
    </source>
</evidence>
<evidence type="ECO:0000313" key="4">
    <source>
        <dbReference type="Proteomes" id="UP001054902"/>
    </source>
</evidence>
<accession>A0AAD3HD36</accession>